<comment type="caution">
    <text evidence="3">The sequence shown here is derived from an EMBL/GenBank/DDBJ whole genome shotgun (WGS) entry which is preliminary data.</text>
</comment>
<accession>A0ABS0ATZ7</accession>
<dbReference type="SUPFAM" id="SSF143011">
    <property type="entry name" value="RelE-like"/>
    <property type="match status" value="1"/>
</dbReference>
<gene>
    <name evidence="3" type="ORF">Y5W_02896</name>
</gene>
<dbReference type="InterPro" id="IPR007712">
    <property type="entry name" value="RelE/ParE_toxin"/>
</dbReference>
<dbReference type="Proteomes" id="UP000662703">
    <property type="component" value="Unassembled WGS sequence"/>
</dbReference>
<sequence>MVYQVNWSPAARDDLRGIADYIAADSLFYAEAVVNKIIDVSDSLGEYPNRGRIVPDWGLPDFRERFVYSYRLIYRVSDDEVVILAVVHGRRLLEGIEDEPGE</sequence>
<dbReference type="PANTHER" id="PTHR33755:SF5">
    <property type="entry name" value="TYPE II TOXIN-ANTITOXIN SYSTEM RELE_PARE FAMILY TOXIN"/>
    <property type="match status" value="1"/>
</dbReference>
<keyword evidence="2" id="KW-1277">Toxin-antitoxin system</keyword>
<dbReference type="EMBL" id="ARXX01000051">
    <property type="protein sequence ID" value="MBF5057602.1"/>
    <property type="molecule type" value="Genomic_DNA"/>
</dbReference>
<reference evidence="3 4" key="1">
    <citation type="submission" date="2012-09" db="EMBL/GenBank/DDBJ databases">
        <title>Genome Sequence of alkane-degrading Bacterium Alcanivorax sp. 521-1.</title>
        <authorList>
            <person name="Lai Q."/>
            <person name="Shao Z."/>
        </authorList>
    </citation>
    <scope>NUCLEOTIDE SEQUENCE [LARGE SCALE GENOMIC DNA]</scope>
    <source>
        <strain evidence="3 4">521-1</strain>
    </source>
</reference>
<evidence type="ECO:0000256" key="2">
    <source>
        <dbReference type="ARBA" id="ARBA00022649"/>
    </source>
</evidence>
<dbReference type="PANTHER" id="PTHR33755">
    <property type="entry name" value="TOXIN PARE1-RELATED"/>
    <property type="match status" value="1"/>
</dbReference>
<comment type="similarity">
    <text evidence="1">Belongs to the RelE toxin family.</text>
</comment>
<dbReference type="Pfam" id="PF05016">
    <property type="entry name" value="ParE_toxin"/>
    <property type="match status" value="1"/>
</dbReference>
<evidence type="ECO:0000313" key="3">
    <source>
        <dbReference type="EMBL" id="MBF5057602.1"/>
    </source>
</evidence>
<organism evidence="3 4">
    <name type="scientific">Alloalcanivorax profundimaris</name>
    <dbReference type="NCBI Taxonomy" id="2735259"/>
    <lineage>
        <taxon>Bacteria</taxon>
        <taxon>Pseudomonadati</taxon>
        <taxon>Pseudomonadota</taxon>
        <taxon>Gammaproteobacteria</taxon>
        <taxon>Oceanospirillales</taxon>
        <taxon>Alcanivoracaceae</taxon>
        <taxon>Alloalcanivorax</taxon>
    </lineage>
</organism>
<keyword evidence="4" id="KW-1185">Reference proteome</keyword>
<proteinExistence type="inferred from homology"/>
<dbReference type="InterPro" id="IPR051803">
    <property type="entry name" value="TA_system_RelE-like_toxin"/>
</dbReference>
<name>A0ABS0ATZ7_9GAMM</name>
<evidence type="ECO:0000313" key="4">
    <source>
        <dbReference type="Proteomes" id="UP000662703"/>
    </source>
</evidence>
<evidence type="ECO:0000256" key="1">
    <source>
        <dbReference type="ARBA" id="ARBA00006226"/>
    </source>
</evidence>
<protein>
    <submittedName>
        <fullName evidence="3">Addiction module antitoxin</fullName>
    </submittedName>
</protein>
<dbReference type="Gene3D" id="3.30.2310.20">
    <property type="entry name" value="RelE-like"/>
    <property type="match status" value="1"/>
</dbReference>
<dbReference type="RefSeq" id="WP_194865781.1">
    <property type="nucleotide sequence ID" value="NZ_ARXX01000051.1"/>
</dbReference>
<dbReference type="InterPro" id="IPR035093">
    <property type="entry name" value="RelE/ParE_toxin_dom_sf"/>
</dbReference>